<keyword evidence="3" id="KW-0378">Hydrolase</keyword>
<evidence type="ECO:0000259" key="7">
    <source>
        <dbReference type="Pfam" id="PF13087"/>
    </source>
</evidence>
<dbReference type="SUPFAM" id="SSF52540">
    <property type="entry name" value="P-loop containing nucleoside triphosphate hydrolases"/>
    <property type="match status" value="1"/>
</dbReference>
<keyword evidence="2" id="KW-0547">Nucleotide-binding</keyword>
<accession>A0ABY2YZN6</accession>
<dbReference type="PANTHER" id="PTHR43788:SF8">
    <property type="entry name" value="DNA-BINDING PROTEIN SMUBP-2"/>
    <property type="match status" value="1"/>
</dbReference>
<feature type="domain" description="DNA2/NAM7 helicase helicase" evidence="6">
    <location>
        <begin position="318"/>
        <end position="679"/>
    </location>
</feature>
<sequence>MNKQDAKYQTLMANLLNIDTFDTSLYSAIDNERFFDVYKNFGSETFDKIFKNYNINCVLTEIGNQEISEKVKAANSKQDIISTYKEYNRRIEDNIFKLLSSDLEKAKKLLISRLETEFQKSIVKWKKILNKAQNINIETNIWPLHIGFFFISIKTDKKTIYAPLFFKEVTLEIKNSLVYLKSNSDVRVNSKLITFLGQEGFMLNVDNFDFANLSIEQVFNYFKKEWSPIYNMPESLKTKIPNLSQDTITNTSIEFHPGMVLGFYNVSSGYLWNQMKKIIENDEFEDILNPDFNKNLYREKIDKVIFDKKFKLYKIQKTNFSQDMATISALYQDTIIWGPPGTGKSQTISNLIANIIARGFTALVVSQKKAALDVLKKRLKKLSIFCLFALNDKNLREETFYKPLKDFIYYVENFKLNNTENGIQVFSNDDKQYVDLVSKISKLPNLNNILNFYSAVVNSNFTETTFNNLKRLDHSLKYDLSKSLLDKKEIKKYLYETNRAKKPHAFTIYPANIREAAEIIAEDNTLFTVDIDKALRYIDLVDYESIKQMHEDYQKILQAKTIDVNDDATLTRMILQSTINKMSDFTDEQKRQYTAFAMAIRTGHLKPYKFFHKHKEMIKLLFPIIVTTPELDLSMWDKEEFDYAILDESSQIFIEKGIPILYLAKRKVLAGDNQQMQPTRWFSVSYSFDEEDDFGNIESLLDYATARGVYSILLDKNYRSKQASLMTFSSKHFYDSKLDVIDDYELSLNNEKAIEVVQVDGNWDNSMNEAEGKAVIELAKENLKKYEKIIILVFNAKQQDYLINSIFGFEPELEEALNNDRLTLKNIENIQGDEADLVIMSVVYDKKTSLYGTYVARQGGKNALNVAISRAREKVIVVKSIYADDVEITERSTTDMIIFKEWLKFLDLPLEEQKNYLDGVEDFLETKTLSMPTYNEFKNEIFKELQEFIRPYKDLKLLANYSVGTKNIDIVLVNTLTNKLVQGFIIDGYDYINDYKKYLKFKDNIKFLQSKAYPLIIISLIQWPVDKPNILATLREKADSEVLSNANLKVNQQILKASLDKANTEEKNTNDDFLVEEFDDELNPIESTTELIIDEDSSPEVNTIEEIEIEEPKNSEMNEFNEVSLETHDINENLEDDDVEDFAVENGIVSETLANDIDEHESLCNAEQCSDHEMDDIEDEHQASNYLSEVVEIEHESPHIDNEDSINEPELDCDEQEDNDKEIAIPQITSDQIEISNYNNDFLASDVASESLNLNHEYSQVDDYDGVLDDLEEQKENEAVDEEIFKEYAKKESQENKVDKAFENKDKANQLKYNTQEQDLTSSDEFVDFAGLFDDRDQTTTQSNLIYNAETEELENIYNEIDKKEKIKNKRSAKDILKDFDMLSDDEKTTEFEIHTDLDKE</sequence>
<organism evidence="8 9">
    <name type="scientific">Metamycoplasma neophronis</name>
    <dbReference type="NCBI Taxonomy" id="872983"/>
    <lineage>
        <taxon>Bacteria</taxon>
        <taxon>Bacillati</taxon>
        <taxon>Mycoplasmatota</taxon>
        <taxon>Mycoplasmoidales</taxon>
        <taxon>Metamycoplasmataceae</taxon>
        <taxon>Metamycoplasma</taxon>
    </lineage>
</organism>
<name>A0ABY2YZN6_9BACT</name>
<dbReference type="RefSeq" id="WP_140914937.1">
    <property type="nucleotide sequence ID" value="NZ_VHHP01000005.1"/>
</dbReference>
<dbReference type="Gene3D" id="3.40.50.300">
    <property type="entry name" value="P-loop containing nucleotide triphosphate hydrolases"/>
    <property type="match status" value="2"/>
</dbReference>
<evidence type="ECO:0000256" key="4">
    <source>
        <dbReference type="ARBA" id="ARBA00022806"/>
    </source>
</evidence>
<evidence type="ECO:0000256" key="1">
    <source>
        <dbReference type="ARBA" id="ARBA00007913"/>
    </source>
</evidence>
<evidence type="ECO:0000313" key="9">
    <source>
        <dbReference type="Proteomes" id="UP000316851"/>
    </source>
</evidence>
<feature type="domain" description="DNA2/NAM7 helicase-like C-terminal" evidence="7">
    <location>
        <begin position="699"/>
        <end position="878"/>
    </location>
</feature>
<dbReference type="InterPro" id="IPR027417">
    <property type="entry name" value="P-loop_NTPase"/>
</dbReference>
<keyword evidence="9" id="KW-1185">Reference proteome</keyword>
<evidence type="ECO:0000313" key="8">
    <source>
        <dbReference type="EMBL" id="TPR53712.1"/>
    </source>
</evidence>
<gene>
    <name evidence="8" type="ORF">FJR74_02315</name>
</gene>
<dbReference type="InterPro" id="IPR041677">
    <property type="entry name" value="DNA2/NAM7_AAA_11"/>
</dbReference>
<comment type="caution">
    <text evidence="8">The sequence shown here is derived from an EMBL/GenBank/DDBJ whole genome shotgun (WGS) entry which is preliminary data.</text>
</comment>
<dbReference type="GO" id="GO:0005524">
    <property type="term" value="F:ATP binding"/>
    <property type="evidence" value="ECO:0007669"/>
    <property type="project" value="UniProtKB-KW"/>
</dbReference>
<keyword evidence="4" id="KW-0347">Helicase</keyword>
<dbReference type="InterPro" id="IPR041679">
    <property type="entry name" value="DNA2/NAM7-like_C"/>
</dbReference>
<protein>
    <submittedName>
        <fullName evidence="8">ATP-binding protein</fullName>
    </submittedName>
</protein>
<evidence type="ECO:0000256" key="3">
    <source>
        <dbReference type="ARBA" id="ARBA00022801"/>
    </source>
</evidence>
<dbReference type="PANTHER" id="PTHR43788">
    <property type="entry name" value="DNA2/NAM7 HELICASE FAMILY MEMBER"/>
    <property type="match status" value="1"/>
</dbReference>
<comment type="similarity">
    <text evidence="1">Belongs to the DNA2/NAM7 helicase family.</text>
</comment>
<dbReference type="CDD" id="cd18808">
    <property type="entry name" value="SF1_C_Upf1"/>
    <property type="match status" value="1"/>
</dbReference>
<dbReference type="InterPro" id="IPR050534">
    <property type="entry name" value="Coronavir_polyprotein_1ab"/>
</dbReference>
<keyword evidence="5 8" id="KW-0067">ATP-binding</keyword>
<dbReference type="Pfam" id="PF13087">
    <property type="entry name" value="AAA_12"/>
    <property type="match status" value="1"/>
</dbReference>
<evidence type="ECO:0000256" key="5">
    <source>
        <dbReference type="ARBA" id="ARBA00022840"/>
    </source>
</evidence>
<dbReference type="InterPro" id="IPR047187">
    <property type="entry name" value="SF1_C_Upf1"/>
</dbReference>
<evidence type="ECO:0000256" key="2">
    <source>
        <dbReference type="ARBA" id="ARBA00022741"/>
    </source>
</evidence>
<dbReference type="Pfam" id="PF13086">
    <property type="entry name" value="AAA_11"/>
    <property type="match status" value="1"/>
</dbReference>
<dbReference type="Proteomes" id="UP000316851">
    <property type="component" value="Unassembled WGS sequence"/>
</dbReference>
<reference evidence="8" key="1">
    <citation type="submission" date="2019-06" db="EMBL/GenBank/DDBJ databases">
        <title>Mycoplasma neophronis type strain whole genome sequence.</title>
        <authorList>
            <person name="Spergser J."/>
        </authorList>
    </citation>
    <scope>NUCLEOTIDE SEQUENCE [LARGE SCALE GENOMIC DNA]</scope>
    <source>
        <strain evidence="8">DSM 24097</strain>
    </source>
</reference>
<dbReference type="EMBL" id="VHHP01000005">
    <property type="protein sequence ID" value="TPR53712.1"/>
    <property type="molecule type" value="Genomic_DNA"/>
</dbReference>
<evidence type="ECO:0000259" key="6">
    <source>
        <dbReference type="Pfam" id="PF13086"/>
    </source>
</evidence>
<proteinExistence type="inferred from homology"/>